<gene>
    <name evidence="1" type="ORF">QQF64_014186</name>
</gene>
<evidence type="ECO:0000313" key="2">
    <source>
        <dbReference type="Proteomes" id="UP001558613"/>
    </source>
</evidence>
<keyword evidence="2" id="KW-1185">Reference proteome</keyword>
<evidence type="ECO:0000313" key="1">
    <source>
        <dbReference type="EMBL" id="KAL1256125.1"/>
    </source>
</evidence>
<dbReference type="Proteomes" id="UP001558613">
    <property type="component" value="Unassembled WGS sequence"/>
</dbReference>
<protein>
    <submittedName>
        <fullName evidence="1">Uncharacterized protein</fullName>
    </submittedName>
</protein>
<sequence>MSLWDGSEGARRVSPQKARLFCLARAARVEEKARPCVSSKPLDFTPPVISRENWAFPNDFTLSDAWVNPSLLRVAVLESVEPRKKE</sequence>
<comment type="caution">
    <text evidence="1">The sequence shown here is derived from an EMBL/GenBank/DDBJ whole genome shotgun (WGS) entry which is preliminary data.</text>
</comment>
<reference evidence="1 2" key="1">
    <citation type="submission" date="2023-09" db="EMBL/GenBank/DDBJ databases">
        <authorList>
            <person name="Wang M."/>
        </authorList>
    </citation>
    <scope>NUCLEOTIDE SEQUENCE [LARGE SCALE GENOMIC DNA]</scope>
    <source>
        <strain evidence="1">GT-2023</strain>
        <tissue evidence="1">Liver</tissue>
    </source>
</reference>
<organism evidence="1 2">
    <name type="scientific">Cirrhinus molitorella</name>
    <name type="common">mud carp</name>
    <dbReference type="NCBI Taxonomy" id="172907"/>
    <lineage>
        <taxon>Eukaryota</taxon>
        <taxon>Metazoa</taxon>
        <taxon>Chordata</taxon>
        <taxon>Craniata</taxon>
        <taxon>Vertebrata</taxon>
        <taxon>Euteleostomi</taxon>
        <taxon>Actinopterygii</taxon>
        <taxon>Neopterygii</taxon>
        <taxon>Teleostei</taxon>
        <taxon>Ostariophysi</taxon>
        <taxon>Cypriniformes</taxon>
        <taxon>Cyprinidae</taxon>
        <taxon>Labeoninae</taxon>
        <taxon>Labeonini</taxon>
        <taxon>Cirrhinus</taxon>
    </lineage>
</organism>
<accession>A0ABR3LUG9</accession>
<proteinExistence type="predicted"/>
<name>A0ABR3LUG9_9TELE</name>
<dbReference type="EMBL" id="JAYMGO010000019">
    <property type="protein sequence ID" value="KAL1256125.1"/>
    <property type="molecule type" value="Genomic_DNA"/>
</dbReference>